<evidence type="ECO:0000256" key="10">
    <source>
        <dbReference type="ARBA" id="ARBA00023128"/>
    </source>
</evidence>
<dbReference type="InterPro" id="IPR001650">
    <property type="entry name" value="Helicase_C-like"/>
</dbReference>
<dbReference type="InterPro" id="IPR055206">
    <property type="entry name" value="DEXQc_SUV3"/>
</dbReference>
<evidence type="ECO:0000256" key="6">
    <source>
        <dbReference type="ARBA" id="ARBA00022801"/>
    </source>
</evidence>
<dbReference type="AlphaFoldDB" id="A0A1Y2H196"/>
<keyword evidence="7" id="KW-0347">Helicase</keyword>
<dbReference type="OrthoDB" id="6692397at2759"/>
<dbReference type="GO" id="GO:0045025">
    <property type="term" value="C:mitochondrial degradosome"/>
    <property type="evidence" value="ECO:0007669"/>
    <property type="project" value="TreeGrafter"/>
</dbReference>
<feature type="domain" description="Helicase ATP-binding" evidence="13">
    <location>
        <begin position="266"/>
        <end position="382"/>
    </location>
</feature>
<evidence type="ECO:0000256" key="7">
    <source>
        <dbReference type="ARBA" id="ARBA00022806"/>
    </source>
</evidence>
<dbReference type="GO" id="GO:0005759">
    <property type="term" value="C:mitochondrial matrix"/>
    <property type="evidence" value="ECO:0007669"/>
    <property type="project" value="UniProtKB-SubCell"/>
</dbReference>
<dbReference type="SMART" id="SM00487">
    <property type="entry name" value="DEXDc"/>
    <property type="match status" value="1"/>
</dbReference>
<evidence type="ECO:0000256" key="3">
    <source>
        <dbReference type="ARBA" id="ARBA00004305"/>
    </source>
</evidence>
<dbReference type="GO" id="GO:0016787">
    <property type="term" value="F:hydrolase activity"/>
    <property type="evidence" value="ECO:0007669"/>
    <property type="project" value="UniProtKB-KW"/>
</dbReference>
<evidence type="ECO:0000259" key="14">
    <source>
        <dbReference type="PROSITE" id="PS51194"/>
    </source>
</evidence>
<keyword evidence="8" id="KW-0067">ATP-binding</keyword>
<accession>A0A1Y2H196</accession>
<keyword evidence="6 15" id="KW-0378">Hydrolase</keyword>
<dbReference type="InterPro" id="IPR014001">
    <property type="entry name" value="Helicase_ATP-bd"/>
</dbReference>
<evidence type="ECO:0000256" key="12">
    <source>
        <dbReference type="SAM" id="MobiDB-lite"/>
    </source>
</evidence>
<proteinExistence type="predicted"/>
<dbReference type="FunFam" id="3.40.50.300:FF:000957">
    <property type="entry name" value="ATP-dependent RNA helicase SUV3L, mitochondrial"/>
    <property type="match status" value="1"/>
</dbReference>
<dbReference type="Pfam" id="PF22527">
    <property type="entry name" value="DEXQc_Suv3"/>
    <property type="match status" value="1"/>
</dbReference>
<feature type="region of interest" description="Disordered" evidence="12">
    <location>
        <begin position="100"/>
        <end position="160"/>
    </location>
</feature>
<dbReference type="InterPro" id="IPR022192">
    <property type="entry name" value="SUV3_C"/>
</dbReference>
<feature type="domain" description="Helicase C-terminal" evidence="14">
    <location>
        <begin position="425"/>
        <end position="590"/>
    </location>
</feature>
<evidence type="ECO:0000256" key="11">
    <source>
        <dbReference type="ARBA" id="ARBA00047984"/>
    </source>
</evidence>
<dbReference type="InterPro" id="IPR027417">
    <property type="entry name" value="P-loop_NTPase"/>
</dbReference>
<keyword evidence="10" id="KW-0496">Mitochondrion</keyword>
<dbReference type="CDD" id="cd17913">
    <property type="entry name" value="DEXQc_Suv3"/>
    <property type="match status" value="1"/>
</dbReference>
<dbReference type="InterPro" id="IPR050699">
    <property type="entry name" value="RNA-DNA_Helicase"/>
</dbReference>
<dbReference type="Proteomes" id="UP000193411">
    <property type="component" value="Unassembled WGS sequence"/>
</dbReference>
<feature type="compositionally biased region" description="Polar residues" evidence="12">
    <location>
        <begin position="104"/>
        <end position="113"/>
    </location>
</feature>
<dbReference type="Gene3D" id="1.20.58.1080">
    <property type="match status" value="1"/>
</dbReference>
<dbReference type="PROSITE" id="PS51192">
    <property type="entry name" value="HELICASE_ATP_BIND_1"/>
    <property type="match status" value="1"/>
</dbReference>
<dbReference type="CDD" id="cd18805">
    <property type="entry name" value="SF2_C_suv3"/>
    <property type="match status" value="1"/>
</dbReference>
<evidence type="ECO:0000256" key="1">
    <source>
        <dbReference type="ARBA" id="ARBA00001936"/>
    </source>
</evidence>
<evidence type="ECO:0000313" key="16">
    <source>
        <dbReference type="Proteomes" id="UP000193411"/>
    </source>
</evidence>
<feature type="region of interest" description="Disordered" evidence="12">
    <location>
        <begin position="838"/>
        <end position="858"/>
    </location>
</feature>
<gene>
    <name evidence="15" type="ORF">BCR44DRAFT_52960</name>
</gene>
<comment type="cofactor">
    <cofactor evidence="1">
        <name>Mn(2+)</name>
        <dbReference type="ChEBI" id="CHEBI:29035"/>
    </cofactor>
</comment>
<dbReference type="FunFam" id="3.40.50.300:FF:000269">
    <property type="entry name" value="ATP-dependent RNA helicase SUPV3L1, mitochondrial"/>
    <property type="match status" value="1"/>
</dbReference>
<evidence type="ECO:0000256" key="5">
    <source>
        <dbReference type="ARBA" id="ARBA00022741"/>
    </source>
</evidence>
<evidence type="ECO:0000256" key="8">
    <source>
        <dbReference type="ARBA" id="ARBA00022840"/>
    </source>
</evidence>
<evidence type="ECO:0000256" key="2">
    <source>
        <dbReference type="ARBA" id="ARBA00001946"/>
    </source>
</evidence>
<comment type="catalytic activity">
    <reaction evidence="11">
        <text>ATP + H2O = ADP + phosphate + H(+)</text>
        <dbReference type="Rhea" id="RHEA:13065"/>
        <dbReference type="ChEBI" id="CHEBI:15377"/>
        <dbReference type="ChEBI" id="CHEBI:15378"/>
        <dbReference type="ChEBI" id="CHEBI:30616"/>
        <dbReference type="ChEBI" id="CHEBI:43474"/>
        <dbReference type="ChEBI" id="CHEBI:456216"/>
        <dbReference type="EC" id="3.6.4.13"/>
    </reaction>
</comment>
<feature type="region of interest" description="Disordered" evidence="12">
    <location>
        <begin position="34"/>
        <end position="72"/>
    </location>
</feature>
<keyword evidence="16" id="KW-1185">Reference proteome</keyword>
<name>A0A1Y2H196_9FUNG</name>
<dbReference type="Pfam" id="PF00271">
    <property type="entry name" value="Helicase_C"/>
    <property type="match status" value="1"/>
</dbReference>
<dbReference type="Gene3D" id="1.20.272.40">
    <property type="match status" value="1"/>
</dbReference>
<evidence type="ECO:0000259" key="13">
    <source>
        <dbReference type="PROSITE" id="PS51192"/>
    </source>
</evidence>
<dbReference type="GO" id="GO:0000965">
    <property type="term" value="P:mitochondrial RNA 3'-end processing"/>
    <property type="evidence" value="ECO:0007669"/>
    <property type="project" value="TreeGrafter"/>
</dbReference>
<dbReference type="Gene3D" id="3.40.50.300">
    <property type="entry name" value="P-loop containing nucleotide triphosphate hydrolases"/>
    <property type="match status" value="2"/>
</dbReference>
<dbReference type="SUPFAM" id="SSF52540">
    <property type="entry name" value="P-loop containing nucleoside triphosphate hydrolases"/>
    <property type="match status" value="1"/>
</dbReference>
<dbReference type="EMBL" id="MCFL01000400">
    <property type="protein sequence ID" value="ORZ26832.1"/>
    <property type="molecule type" value="Genomic_DNA"/>
</dbReference>
<dbReference type="GO" id="GO:0005524">
    <property type="term" value="F:ATP binding"/>
    <property type="evidence" value="ECO:0007669"/>
    <property type="project" value="UniProtKB-KW"/>
</dbReference>
<comment type="subcellular location">
    <subcellularLocation>
        <location evidence="3">Mitochondrion matrix</location>
    </subcellularLocation>
</comment>
<dbReference type="STRING" id="765915.A0A1Y2H196"/>
<comment type="caution">
    <text evidence="15">The sequence shown here is derived from an EMBL/GenBank/DDBJ whole genome shotgun (WGS) entry which is preliminary data.</text>
</comment>
<dbReference type="SMART" id="SM00490">
    <property type="entry name" value="HELICc"/>
    <property type="match status" value="1"/>
</dbReference>
<reference evidence="15 16" key="1">
    <citation type="submission" date="2016-07" db="EMBL/GenBank/DDBJ databases">
        <title>Pervasive Adenine N6-methylation of Active Genes in Fungi.</title>
        <authorList>
            <consortium name="DOE Joint Genome Institute"/>
            <person name="Mondo S.J."/>
            <person name="Dannebaum R.O."/>
            <person name="Kuo R.C."/>
            <person name="Labutti K."/>
            <person name="Haridas S."/>
            <person name="Kuo A."/>
            <person name="Salamov A."/>
            <person name="Ahrendt S.R."/>
            <person name="Lipzen A."/>
            <person name="Sullivan W."/>
            <person name="Andreopoulos W.B."/>
            <person name="Clum A."/>
            <person name="Lindquist E."/>
            <person name="Daum C."/>
            <person name="Ramamoorthy G.K."/>
            <person name="Gryganskyi A."/>
            <person name="Culley D."/>
            <person name="Magnuson J.K."/>
            <person name="James T.Y."/>
            <person name="O'Malley M.A."/>
            <person name="Stajich J.E."/>
            <person name="Spatafora J.W."/>
            <person name="Visel A."/>
            <person name="Grigoriev I.V."/>
        </authorList>
    </citation>
    <scope>NUCLEOTIDE SEQUENCE [LARGE SCALE GENOMIC DNA]</scope>
    <source>
        <strain evidence="15 16">PL171</strain>
    </source>
</reference>
<evidence type="ECO:0000313" key="15">
    <source>
        <dbReference type="EMBL" id="ORZ26832.1"/>
    </source>
</evidence>
<evidence type="ECO:0000256" key="4">
    <source>
        <dbReference type="ARBA" id="ARBA00012552"/>
    </source>
</evidence>
<dbReference type="Pfam" id="PF18147">
    <property type="entry name" value="Suv3_C_1"/>
    <property type="match status" value="1"/>
</dbReference>
<dbReference type="PROSITE" id="PS51194">
    <property type="entry name" value="HELICASE_CTER"/>
    <property type="match status" value="1"/>
</dbReference>
<sequence length="875" mass="97019">MYCICRCVHRSLGASAASLKSLRAPFSVTATLARKPSPQWAKEGDIDQDDADPGSDRFPTRKGLKNASESPWSRNSRLRSKYLRDQDVYDQALDLAELAYADGDNNTNTWPSDQRQRQRQRMPRSAFTHHDPALAQVPNGHDPTLSFPNRNKRSRSPSRPIPLDDLFSEWLRLENIAGKAQSVGLSQSDAAKVIRAFASSIRSMPPSASSPLKPKTPVRDVPAARSTLNHLWLQFLAKYVPHDQKPLFTALCESADLRHPKEWYPGARLLRRQIIMHVGPTNSGKTHGALAELAAAPSGVYCGPLRLLAHEIHDRFTTRGIPCSLVTGEERREDPQATITACTVEMADLGREYDVAVIDEIQVIGDAQRGWAWTQALLGLRAKRIYVCGEESAVPLVKRLLEGTGDEVIVKRFERLTPLKVSPGVVKNKLAGVQPGDCVVAFSRKEVFAYKYLLEKENPGLKCAVVYGALPPETRAEQARLFNTHRESGYGVMVATDAVGMGLNLAINRVIFTTTRKYDGVSEQYLSISALKQIAGRAGRYGLDHGSAHGTVTAFRPNDLRYIHETLPLTPPDLTSAGLQPTPDMIEAFAQQLPHEPLTGLLEKFQALARLNGEMYFMCNLDDQCKLADRLKHLKHMAIRDQYLFVLAPVNTRSESALAVFVHIAEMYARDRALPLMALLLPGAARPAVGVGVGVDKALAAWREVFTDEVVQAMRPPPKSTREAKDERARHVLELVVALAQQQGEQVHAPGATLDDVRPSHAFAPARSRDQLARLEAVHRGILLYMWLANRFEGHATFAATPRAQAEWLLRECERAINLGLKVITESEQGHGVLRAMDQSQVERDRRSPAKWGVAGSRRGDRVETEEARVVIEEV</sequence>
<keyword evidence="5" id="KW-0547">Nucleotide-binding</keyword>
<protein>
    <recommendedName>
        <fullName evidence="4">RNA helicase</fullName>
        <ecNumber evidence="4">3.6.4.13</ecNumber>
    </recommendedName>
</protein>
<organism evidence="15 16">
    <name type="scientific">Catenaria anguillulae PL171</name>
    <dbReference type="NCBI Taxonomy" id="765915"/>
    <lineage>
        <taxon>Eukaryota</taxon>
        <taxon>Fungi</taxon>
        <taxon>Fungi incertae sedis</taxon>
        <taxon>Blastocladiomycota</taxon>
        <taxon>Blastocladiomycetes</taxon>
        <taxon>Blastocladiales</taxon>
        <taxon>Catenariaceae</taxon>
        <taxon>Catenaria</taxon>
    </lineage>
</organism>
<dbReference type="PANTHER" id="PTHR12131:SF1">
    <property type="entry name" value="ATP-DEPENDENT RNA HELICASE SUPV3L1, MITOCHONDRIAL-RELATED"/>
    <property type="match status" value="1"/>
</dbReference>
<comment type="cofactor">
    <cofactor evidence="2">
        <name>Mg(2+)</name>
        <dbReference type="ChEBI" id="CHEBI:18420"/>
    </cofactor>
</comment>
<keyword evidence="9" id="KW-0809">Transit peptide</keyword>
<dbReference type="PANTHER" id="PTHR12131">
    <property type="entry name" value="ATP-DEPENDENT RNA AND DNA HELICASE"/>
    <property type="match status" value="1"/>
</dbReference>
<dbReference type="EC" id="3.6.4.13" evidence="4"/>
<dbReference type="InterPro" id="IPR041082">
    <property type="entry name" value="Suv3_C_1"/>
</dbReference>
<dbReference type="Pfam" id="PF12513">
    <property type="entry name" value="SUV3_C"/>
    <property type="match status" value="1"/>
</dbReference>
<evidence type="ECO:0000256" key="9">
    <source>
        <dbReference type="ARBA" id="ARBA00022946"/>
    </source>
</evidence>
<dbReference type="InterPro" id="IPR044774">
    <property type="entry name" value="Suv3_DEXQc"/>
</dbReference>
<dbReference type="GO" id="GO:0003724">
    <property type="term" value="F:RNA helicase activity"/>
    <property type="evidence" value="ECO:0007669"/>
    <property type="project" value="UniProtKB-EC"/>
</dbReference>